<organism evidence="3 4">
    <name type="scientific">Candidatus Gallitreponema excrementavium</name>
    <dbReference type="NCBI Taxonomy" id="2840840"/>
    <lineage>
        <taxon>Bacteria</taxon>
        <taxon>Pseudomonadati</taxon>
        <taxon>Spirochaetota</taxon>
        <taxon>Spirochaetia</taxon>
        <taxon>Spirochaetales</taxon>
        <taxon>Candidatus Gallitreponema</taxon>
    </lineage>
</organism>
<name>A0A9D9N2N9_9SPIR</name>
<reference evidence="3" key="1">
    <citation type="submission" date="2020-10" db="EMBL/GenBank/DDBJ databases">
        <authorList>
            <person name="Gilroy R."/>
        </authorList>
    </citation>
    <scope>NUCLEOTIDE SEQUENCE</scope>
    <source>
        <strain evidence="3">10532</strain>
    </source>
</reference>
<dbReference type="HAMAP" id="MF_01477">
    <property type="entry name" value="Iojap_RsfS"/>
    <property type="match status" value="1"/>
</dbReference>
<evidence type="ECO:0000256" key="1">
    <source>
        <dbReference type="ARBA" id="ARBA00010574"/>
    </source>
</evidence>
<dbReference type="SUPFAM" id="SSF81301">
    <property type="entry name" value="Nucleotidyltransferase"/>
    <property type="match status" value="1"/>
</dbReference>
<dbReference type="AlphaFoldDB" id="A0A9D9N2N9"/>
<dbReference type="PANTHER" id="PTHR21043">
    <property type="entry name" value="IOJAP SUPERFAMILY ORTHOLOG"/>
    <property type="match status" value="1"/>
</dbReference>
<dbReference type="GO" id="GO:0090071">
    <property type="term" value="P:negative regulation of ribosome biogenesis"/>
    <property type="evidence" value="ECO:0007669"/>
    <property type="project" value="UniProtKB-UniRule"/>
</dbReference>
<dbReference type="InterPro" id="IPR004394">
    <property type="entry name" value="Iojap/RsfS/C7orf30"/>
</dbReference>
<keyword evidence="2" id="KW-0810">Translation regulation</keyword>
<reference evidence="3" key="2">
    <citation type="journal article" date="2021" name="PeerJ">
        <title>Extensive microbial diversity within the chicken gut microbiome revealed by metagenomics and culture.</title>
        <authorList>
            <person name="Gilroy R."/>
            <person name="Ravi A."/>
            <person name="Getino M."/>
            <person name="Pursley I."/>
            <person name="Horton D.L."/>
            <person name="Alikhan N.F."/>
            <person name="Baker D."/>
            <person name="Gharbi K."/>
            <person name="Hall N."/>
            <person name="Watson M."/>
            <person name="Adriaenssens E.M."/>
            <person name="Foster-Nyarko E."/>
            <person name="Jarju S."/>
            <person name="Secka A."/>
            <person name="Antonio M."/>
            <person name="Oren A."/>
            <person name="Chaudhuri R.R."/>
            <person name="La Ragione R."/>
            <person name="Hildebrand F."/>
            <person name="Pallen M.J."/>
        </authorList>
    </citation>
    <scope>NUCLEOTIDE SEQUENCE</scope>
    <source>
        <strain evidence="3">10532</strain>
    </source>
</reference>
<proteinExistence type="inferred from homology"/>
<protein>
    <recommendedName>
        <fullName evidence="2">Ribosomal silencing factor RsfS</fullName>
    </recommendedName>
</protein>
<comment type="subcellular location">
    <subcellularLocation>
        <location evidence="2">Cytoplasm</location>
    </subcellularLocation>
</comment>
<comment type="subunit">
    <text evidence="2">Interacts with ribosomal protein uL14 (rplN).</text>
</comment>
<accession>A0A9D9N2N9</accession>
<comment type="caution">
    <text evidence="3">The sequence shown here is derived from an EMBL/GenBank/DDBJ whole genome shotgun (WGS) entry which is preliminary data.</text>
</comment>
<dbReference type="GO" id="GO:0017148">
    <property type="term" value="P:negative regulation of translation"/>
    <property type="evidence" value="ECO:0007669"/>
    <property type="project" value="UniProtKB-UniRule"/>
</dbReference>
<dbReference type="NCBIfam" id="TIGR00090">
    <property type="entry name" value="rsfS_iojap_ybeB"/>
    <property type="match status" value="1"/>
</dbReference>
<dbReference type="PANTHER" id="PTHR21043:SF0">
    <property type="entry name" value="MITOCHONDRIAL ASSEMBLY OF RIBOSOMAL LARGE SUBUNIT PROTEIN 1"/>
    <property type="match status" value="1"/>
</dbReference>
<dbReference type="GO" id="GO:0043023">
    <property type="term" value="F:ribosomal large subunit binding"/>
    <property type="evidence" value="ECO:0007669"/>
    <property type="project" value="TreeGrafter"/>
</dbReference>
<evidence type="ECO:0000313" key="4">
    <source>
        <dbReference type="Proteomes" id="UP000823638"/>
    </source>
</evidence>
<evidence type="ECO:0000256" key="2">
    <source>
        <dbReference type="HAMAP-Rule" id="MF_01477"/>
    </source>
</evidence>
<evidence type="ECO:0000313" key="3">
    <source>
        <dbReference type="EMBL" id="MBO8457955.1"/>
    </source>
</evidence>
<keyword evidence="2" id="KW-0963">Cytoplasm</keyword>
<dbReference type="Proteomes" id="UP000823638">
    <property type="component" value="Unassembled WGS sequence"/>
</dbReference>
<dbReference type="GO" id="GO:0005737">
    <property type="term" value="C:cytoplasm"/>
    <property type="evidence" value="ECO:0007669"/>
    <property type="project" value="UniProtKB-SubCell"/>
</dbReference>
<comment type="function">
    <text evidence="2">Functions as a ribosomal silencing factor. Interacts with ribosomal protein uL14 (rplN), blocking formation of intersubunit bridge B8. Prevents association of the 30S and 50S ribosomal subunits and the formation of functional ribosomes, thus repressing translation.</text>
</comment>
<dbReference type="InterPro" id="IPR043519">
    <property type="entry name" value="NT_sf"/>
</dbReference>
<dbReference type="Pfam" id="PF02410">
    <property type="entry name" value="RsfS"/>
    <property type="match status" value="1"/>
</dbReference>
<gene>
    <name evidence="2 3" type="primary">rsfS</name>
    <name evidence="3" type="ORF">IAA81_06980</name>
</gene>
<comment type="similarity">
    <text evidence="1 2">Belongs to the Iojap/RsfS family.</text>
</comment>
<dbReference type="Gene3D" id="3.30.460.10">
    <property type="entry name" value="Beta Polymerase, domain 2"/>
    <property type="match status" value="1"/>
</dbReference>
<dbReference type="EMBL" id="JADIMM010000080">
    <property type="protein sequence ID" value="MBO8457955.1"/>
    <property type="molecule type" value="Genomic_DNA"/>
</dbReference>
<sequence length="124" mass="14327">MKAEIAVELGKYLSEYNLEDVVVLDLTECNSWTDYFVIGTLASAPQWKGIYRHIKDFAAGHNLEMRLGKGKTQDEDIWHLVDLGEIVVHIFTAEGRKFYELDKLWFKAKELFSSKEDESTPELI</sequence>
<dbReference type="GO" id="GO:0042256">
    <property type="term" value="P:cytosolic ribosome assembly"/>
    <property type="evidence" value="ECO:0007669"/>
    <property type="project" value="UniProtKB-UniRule"/>
</dbReference>
<keyword evidence="2" id="KW-0678">Repressor</keyword>